<feature type="domain" description="NERD" evidence="1">
    <location>
        <begin position="37"/>
        <end position="144"/>
    </location>
</feature>
<comment type="caution">
    <text evidence="2">The sequence shown here is derived from an EMBL/GenBank/DDBJ whole genome shotgun (WGS) entry which is preliminary data.</text>
</comment>
<evidence type="ECO:0000313" key="3">
    <source>
        <dbReference type="Proteomes" id="UP001500920"/>
    </source>
</evidence>
<sequence length="326" mass="37306">MFITDRRKSKELLFYEALEVRCSLTGQEVKRLRALRRGFEGERAYDALWEAAGHDHLLIFRDIWLQVGNAVLQADVLIIDDGQVTVNEIKNYSGLYRLENAVWSVNGYRISEDPVAQVRRTVGKLTHIRSKGGHSFQIDGKVIFINPDFNLTSDSETDDRHIINRTILKPYMADIAAGYASREASDVAETIKSCIIDDPMRVPELDPSRIKPGIRCARCSAVDLSIKRYAVECRQCGHHETTERLVVRAIVDHSNLFPDASMDKKQIRWMLADQVGLRCIEHALTKYCIAIKRGKHAAYTVETHYLEELLAIKQYKSRYEKKPSQI</sequence>
<keyword evidence="3" id="KW-1185">Reference proteome</keyword>
<dbReference type="EMBL" id="BAABCK010000068">
    <property type="protein sequence ID" value="GAA3732081.1"/>
    <property type="molecule type" value="Genomic_DNA"/>
</dbReference>
<dbReference type="Pfam" id="PF08378">
    <property type="entry name" value="NERD"/>
    <property type="match status" value="1"/>
</dbReference>
<organism evidence="2 3">
    <name type="scientific">Salinicoccus jeotgali</name>
    <dbReference type="NCBI Taxonomy" id="381634"/>
    <lineage>
        <taxon>Bacteria</taxon>
        <taxon>Bacillati</taxon>
        <taxon>Bacillota</taxon>
        <taxon>Bacilli</taxon>
        <taxon>Bacillales</taxon>
        <taxon>Staphylococcaceae</taxon>
        <taxon>Salinicoccus</taxon>
    </lineage>
</organism>
<dbReference type="InterPro" id="IPR011528">
    <property type="entry name" value="NERD"/>
</dbReference>
<protein>
    <recommendedName>
        <fullName evidence="1">NERD domain-containing protein</fullName>
    </recommendedName>
</protein>
<proteinExistence type="predicted"/>
<evidence type="ECO:0000259" key="1">
    <source>
        <dbReference type="Pfam" id="PF08378"/>
    </source>
</evidence>
<gene>
    <name evidence="2" type="ORF">GCM10022378_20430</name>
</gene>
<dbReference type="Proteomes" id="UP001500920">
    <property type="component" value="Unassembled WGS sequence"/>
</dbReference>
<reference evidence="3" key="1">
    <citation type="journal article" date="2019" name="Int. J. Syst. Evol. Microbiol.">
        <title>The Global Catalogue of Microorganisms (GCM) 10K type strain sequencing project: providing services to taxonomists for standard genome sequencing and annotation.</title>
        <authorList>
            <consortium name="The Broad Institute Genomics Platform"/>
            <consortium name="The Broad Institute Genome Sequencing Center for Infectious Disease"/>
            <person name="Wu L."/>
            <person name="Ma J."/>
        </authorList>
    </citation>
    <scope>NUCLEOTIDE SEQUENCE [LARGE SCALE GENOMIC DNA]</scope>
    <source>
        <strain evidence="3">JCM 16981</strain>
    </source>
</reference>
<evidence type="ECO:0000313" key="2">
    <source>
        <dbReference type="EMBL" id="GAA3732081.1"/>
    </source>
</evidence>
<dbReference type="RefSeq" id="WP_344704094.1">
    <property type="nucleotide sequence ID" value="NZ_BAABCK010000068.1"/>
</dbReference>
<accession>A0ABP7F7X1</accession>
<name>A0ABP7F7X1_9STAP</name>